<dbReference type="PANTHER" id="PTHR21689">
    <property type="entry name" value="LIN-9"/>
    <property type="match status" value="1"/>
</dbReference>
<dbReference type="GO" id="GO:0005654">
    <property type="term" value="C:nucleoplasm"/>
    <property type="evidence" value="ECO:0007669"/>
    <property type="project" value="TreeGrafter"/>
</dbReference>
<dbReference type="GO" id="GO:0017053">
    <property type="term" value="C:transcription repressor complex"/>
    <property type="evidence" value="ECO:0007669"/>
    <property type="project" value="InterPro"/>
</dbReference>
<gene>
    <name evidence="5" type="ORF">COHA_001926</name>
</gene>
<dbReference type="InterPro" id="IPR017884">
    <property type="entry name" value="SANT_dom"/>
</dbReference>
<feature type="compositionally biased region" description="Acidic residues" evidence="3">
    <location>
        <begin position="245"/>
        <end position="254"/>
    </location>
</feature>
<organism evidence="5 6">
    <name type="scientific">Chlorella ohadii</name>
    <dbReference type="NCBI Taxonomy" id="2649997"/>
    <lineage>
        <taxon>Eukaryota</taxon>
        <taxon>Viridiplantae</taxon>
        <taxon>Chlorophyta</taxon>
        <taxon>core chlorophytes</taxon>
        <taxon>Trebouxiophyceae</taxon>
        <taxon>Chlorellales</taxon>
        <taxon>Chlorellaceae</taxon>
        <taxon>Chlorella clade</taxon>
        <taxon>Chlorella</taxon>
    </lineage>
</organism>
<dbReference type="EMBL" id="JADXDR010000027">
    <property type="protein sequence ID" value="KAI7844568.1"/>
    <property type="molecule type" value="Genomic_DNA"/>
</dbReference>
<evidence type="ECO:0000256" key="2">
    <source>
        <dbReference type="ARBA" id="ARBA00023242"/>
    </source>
</evidence>
<comment type="subcellular location">
    <subcellularLocation>
        <location evidence="1">Nucleus</location>
    </subcellularLocation>
</comment>
<feature type="domain" description="SANT" evidence="4">
    <location>
        <begin position="1"/>
        <end position="53"/>
    </location>
</feature>
<dbReference type="InterPro" id="IPR033471">
    <property type="entry name" value="DIRP"/>
</dbReference>
<dbReference type="GO" id="GO:0003677">
    <property type="term" value="F:DNA binding"/>
    <property type="evidence" value="ECO:0007669"/>
    <property type="project" value="TreeGrafter"/>
</dbReference>
<dbReference type="PANTHER" id="PTHR21689:SF2">
    <property type="entry name" value="PROTEIN LIN-9 HOMOLOG"/>
    <property type="match status" value="1"/>
</dbReference>
<evidence type="ECO:0000256" key="3">
    <source>
        <dbReference type="SAM" id="MobiDB-lite"/>
    </source>
</evidence>
<name>A0AAD5DXV5_9CHLO</name>
<dbReference type="Pfam" id="PF06584">
    <property type="entry name" value="DIRP"/>
    <property type="match status" value="1"/>
</dbReference>
<feature type="region of interest" description="Disordered" evidence="3">
    <location>
        <begin position="699"/>
        <end position="724"/>
    </location>
</feature>
<protein>
    <recommendedName>
        <fullName evidence="4">SANT domain-containing protein</fullName>
    </recommendedName>
</protein>
<feature type="compositionally biased region" description="Basic and acidic residues" evidence="3">
    <location>
        <begin position="70"/>
        <end position="79"/>
    </location>
</feature>
<dbReference type="AlphaFoldDB" id="A0AAD5DXV5"/>
<dbReference type="GO" id="GO:0006357">
    <property type="term" value="P:regulation of transcription by RNA polymerase II"/>
    <property type="evidence" value="ECO:0007669"/>
    <property type="project" value="TreeGrafter"/>
</dbReference>
<keyword evidence="2" id="KW-0539">Nucleus</keyword>
<reference evidence="5" key="1">
    <citation type="submission" date="2020-11" db="EMBL/GenBank/DDBJ databases">
        <title>Chlorella ohadii genome sequencing and assembly.</title>
        <authorList>
            <person name="Murik O."/>
            <person name="Treves H."/>
            <person name="Kedem I."/>
            <person name="Shotland Y."/>
            <person name="Kaplan A."/>
        </authorList>
    </citation>
    <scope>NUCLEOTIDE SEQUENCE</scope>
    <source>
        <strain evidence="5">1</strain>
    </source>
</reference>
<comment type="caution">
    <text evidence="5">The sequence shown here is derived from an EMBL/GenBank/DDBJ whole genome shotgun (WGS) entry which is preliminary data.</text>
</comment>
<keyword evidence="6" id="KW-1185">Reference proteome</keyword>
<dbReference type="SMART" id="SM01135">
    <property type="entry name" value="DIRP"/>
    <property type="match status" value="1"/>
</dbReference>
<sequence>MSGPGWSAEEATAFHEAFTAHGQDFEQIASACGKSADECEALYRRQHAYLSIPSALQSTPAFAAMVVAAQKDEPVKEEPPASQQRSRSLAPGEDGGEARGAAGSRRHGSSGEEEEGEEDEEPGLAAGRARRTPKRGGLLSPGGRAAGRRTPVSGAKRGRAAAEDIYEYYDDDGDRAAARGLDFGGRGGRRRQDTDEAKGIDALLALAVAGEESLGDAVDSEEEGAPARKKAARRTPQRRRHVAADEDESEEEPADAGSGLEGGDMMDLGFGDLGYIASPGFQQFAHGFVPSPQNPMPRLRRRKSLPERVPAAVASPIKTLFTRRSSLAGGPALMSSFGFPAAAGGEEGGAAAAAAGGAPPPQTAAEAALRHCLQQPKTQRWAAAEFCCSALDRPFFMFNPLAGLLTTLGLGEDAQLTRKEWSLLRASLGKPRRLSLKFLKEERARLEHWREGCRQQYQSGAAALADSKVADHLPRPLAVGQRVVARHPTTRQLHDGQVLTAAHNCYRVQFDRQELGVELVRDTDVMPAEPAENLPPALLRGRLLLNGRQVINGQPVRPFAPRLPLPTPGLPPVLAAAAAAAATPLTAVPAVLPPGSAQPDSAGGAAAAGAAGAAGQQQAGQQQQQSQAKAADAKALAELVVGLDKKEALLLQLRSMNDEAAAGMHADPAAPGRGAAPQFVTAYANVVLQLKDVNEKVQEQLESLDRPSSSGEPAGGTGAAPAPQAGASLAADVVLQAQTPEALSESALAEARAIIATCRRKLAESAAEAGSPQPDAAAGAAGTAGPAAAAAAGVAPDDAAAGTSGSQGGRASPGGSQQPDFWATTDGQRLGALIEGCVHSLVLLQQGAANTALPPAALTAALDGALAAVRPRSATNQALFEEIQEAMKGLKLQIAS</sequence>
<feature type="region of interest" description="Disordered" evidence="3">
    <location>
        <begin position="212"/>
        <end position="263"/>
    </location>
</feature>
<dbReference type="InterPro" id="IPR010561">
    <property type="entry name" value="LIN-9/ALY1"/>
</dbReference>
<proteinExistence type="predicted"/>
<evidence type="ECO:0000256" key="1">
    <source>
        <dbReference type="ARBA" id="ARBA00004123"/>
    </source>
</evidence>
<feature type="compositionally biased region" description="Acidic residues" evidence="3">
    <location>
        <begin position="111"/>
        <end position="122"/>
    </location>
</feature>
<evidence type="ECO:0000313" key="6">
    <source>
        <dbReference type="Proteomes" id="UP001205105"/>
    </source>
</evidence>
<evidence type="ECO:0000259" key="4">
    <source>
        <dbReference type="PROSITE" id="PS51293"/>
    </source>
</evidence>
<feature type="region of interest" description="Disordered" evidence="3">
    <location>
        <begin position="70"/>
        <end position="196"/>
    </location>
</feature>
<evidence type="ECO:0000313" key="5">
    <source>
        <dbReference type="EMBL" id="KAI7844568.1"/>
    </source>
</evidence>
<feature type="compositionally biased region" description="Acidic residues" evidence="3">
    <location>
        <begin position="164"/>
        <end position="173"/>
    </location>
</feature>
<feature type="region of interest" description="Disordered" evidence="3">
    <location>
        <begin position="795"/>
        <end position="823"/>
    </location>
</feature>
<dbReference type="GO" id="GO:0051726">
    <property type="term" value="P:regulation of cell cycle"/>
    <property type="evidence" value="ECO:0007669"/>
    <property type="project" value="TreeGrafter"/>
</dbReference>
<feature type="compositionally biased region" description="Basic residues" evidence="3">
    <location>
        <begin position="227"/>
        <end position="241"/>
    </location>
</feature>
<dbReference type="Proteomes" id="UP001205105">
    <property type="component" value="Unassembled WGS sequence"/>
</dbReference>
<dbReference type="GO" id="GO:0006351">
    <property type="term" value="P:DNA-templated transcription"/>
    <property type="evidence" value="ECO:0007669"/>
    <property type="project" value="InterPro"/>
</dbReference>
<dbReference type="PROSITE" id="PS51293">
    <property type="entry name" value="SANT"/>
    <property type="match status" value="1"/>
</dbReference>
<accession>A0AAD5DXV5</accession>